<dbReference type="AlphaFoldDB" id="A0A1G6JG48"/>
<dbReference type="GO" id="GO:0005829">
    <property type="term" value="C:cytosol"/>
    <property type="evidence" value="ECO:0007669"/>
    <property type="project" value="TreeGrafter"/>
</dbReference>
<dbReference type="Proteomes" id="UP000198528">
    <property type="component" value="Unassembled WGS sequence"/>
</dbReference>
<dbReference type="PANTHER" id="PTHR34986:SF1">
    <property type="entry name" value="PROTEIN YIAL"/>
    <property type="match status" value="1"/>
</dbReference>
<gene>
    <name evidence="1" type="ORF">SAMN04487824_104119</name>
</gene>
<evidence type="ECO:0000313" key="2">
    <source>
        <dbReference type="Proteomes" id="UP000198528"/>
    </source>
</evidence>
<dbReference type="EMBL" id="FMZL01000004">
    <property type="protein sequence ID" value="SDC17415.1"/>
    <property type="molecule type" value="Genomic_DNA"/>
</dbReference>
<dbReference type="PANTHER" id="PTHR34986">
    <property type="entry name" value="EVOLVED BETA-GALACTOSIDASE SUBUNIT BETA"/>
    <property type="match status" value="1"/>
</dbReference>
<reference evidence="2" key="1">
    <citation type="submission" date="2016-10" db="EMBL/GenBank/DDBJ databases">
        <authorList>
            <person name="Varghese N."/>
            <person name="Submissions S."/>
        </authorList>
    </citation>
    <scope>NUCLEOTIDE SEQUENCE [LARGE SCALE GENOMIC DNA]</scope>
    <source>
        <strain evidence="2">DSM 22619</strain>
    </source>
</reference>
<accession>A0A1G6JG48</accession>
<sequence>MIVDSFKNIEKYSGLLPYLQNGLAAVAGADELPVGRYEFEGGYFMIQEGKTKPMTEGTFEAHRKFIDVQVLLDGAEEVAWQELGDTTSAIAYDPESDKERLEGSKEHHMLITKGMFWAAFPQDAHKAISHMDDQLSFRKIVMKLPVTA</sequence>
<keyword evidence="2" id="KW-1185">Reference proteome</keyword>
<dbReference type="InterPro" id="IPR004375">
    <property type="entry name" value="NanQ/TabA/YiaL"/>
</dbReference>
<dbReference type="SUPFAM" id="SSF51197">
    <property type="entry name" value="Clavaminate synthase-like"/>
    <property type="match status" value="1"/>
</dbReference>
<dbReference type="InterPro" id="IPR037012">
    <property type="entry name" value="NanQ/TabA/YiaL_sf"/>
</dbReference>
<protein>
    <submittedName>
        <fullName evidence="1">YhcH/YjgK/YiaL family protein</fullName>
    </submittedName>
</protein>
<name>A0A1G6JG48_9ACTN</name>
<proteinExistence type="predicted"/>
<dbReference type="NCBIfam" id="TIGR00022">
    <property type="entry name" value="YhcH/YjgK/YiaL family protein"/>
    <property type="match status" value="1"/>
</dbReference>
<evidence type="ECO:0000313" key="1">
    <source>
        <dbReference type="EMBL" id="SDC17415.1"/>
    </source>
</evidence>
<dbReference type="Pfam" id="PF04074">
    <property type="entry name" value="DUF386"/>
    <property type="match status" value="1"/>
</dbReference>
<organism evidence="1 2">
    <name type="scientific">Parafannyhessea umbonata</name>
    <dbReference type="NCBI Taxonomy" id="604330"/>
    <lineage>
        <taxon>Bacteria</taxon>
        <taxon>Bacillati</taxon>
        <taxon>Actinomycetota</taxon>
        <taxon>Coriobacteriia</taxon>
        <taxon>Coriobacteriales</taxon>
        <taxon>Atopobiaceae</taxon>
        <taxon>Parafannyhessea</taxon>
    </lineage>
</organism>
<dbReference type="Gene3D" id="2.60.120.370">
    <property type="entry name" value="YhcH/YjgK/YiaL"/>
    <property type="match status" value="1"/>
</dbReference>
<dbReference type="RefSeq" id="WP_090845552.1">
    <property type="nucleotide sequence ID" value="NZ_FMZL01000004.1"/>
</dbReference>